<dbReference type="Proteomes" id="UP000593943">
    <property type="component" value="Chromosome"/>
</dbReference>
<reference evidence="1 2" key="1">
    <citation type="submission" date="2020-10" db="EMBL/GenBank/DDBJ databases">
        <title>Genome sequencing of Bifidobacterium eulemuris_DSMZ_100216.</title>
        <authorList>
            <person name="Kim J."/>
        </authorList>
    </citation>
    <scope>NUCLEOTIDE SEQUENCE [LARGE SCALE GENOMIC DNA]</scope>
    <source>
        <strain evidence="1 2">DSM 100216</strain>
    </source>
</reference>
<sequence length="135" mass="15439">MMQVQRIVLMRETSDRDIAVELSDKTLSPRISIAFELDAVADKPWPFEFVMTSEVQTSSQTDSSNDDLVPFFTSEHRYAVAFDRNDAAEINASEAAVVIWPYIRHDLLERLRKHEIPPLQIPLRFVSSDSELESA</sequence>
<dbReference type="SUPFAM" id="SSF54611">
    <property type="entry name" value="SecB-like"/>
    <property type="match status" value="1"/>
</dbReference>
<protein>
    <recommendedName>
        <fullName evidence="3">Preprotein translocase subunit SecB</fullName>
    </recommendedName>
</protein>
<dbReference type="EMBL" id="CP062938">
    <property type="protein sequence ID" value="QOL32648.1"/>
    <property type="molecule type" value="Genomic_DNA"/>
</dbReference>
<dbReference type="RefSeq" id="WP_094637276.1">
    <property type="nucleotide sequence ID" value="NZ_CP062938.1"/>
</dbReference>
<evidence type="ECO:0008006" key="3">
    <source>
        <dbReference type="Google" id="ProtNLM"/>
    </source>
</evidence>
<dbReference type="KEGG" id="beu:BE0216_09540"/>
<proteinExistence type="predicted"/>
<accession>A0A7L9SQN2</accession>
<evidence type="ECO:0000313" key="2">
    <source>
        <dbReference type="Proteomes" id="UP000593943"/>
    </source>
</evidence>
<gene>
    <name evidence="1" type="ORF">BE0216_09540</name>
</gene>
<evidence type="ECO:0000313" key="1">
    <source>
        <dbReference type="EMBL" id="QOL32648.1"/>
    </source>
</evidence>
<dbReference type="AlphaFoldDB" id="A0A7L9SQN2"/>
<name>A0A7L9SQN2_9BIFI</name>
<dbReference type="InterPro" id="IPR035958">
    <property type="entry name" value="SecB-like_sf"/>
</dbReference>
<keyword evidence="2" id="KW-1185">Reference proteome</keyword>
<organism evidence="1 2">
    <name type="scientific">Bifidobacterium eulemuris</name>
    <dbReference type="NCBI Taxonomy" id="1765219"/>
    <lineage>
        <taxon>Bacteria</taxon>
        <taxon>Bacillati</taxon>
        <taxon>Actinomycetota</taxon>
        <taxon>Actinomycetes</taxon>
        <taxon>Bifidobacteriales</taxon>
        <taxon>Bifidobacteriaceae</taxon>
        <taxon>Bifidobacterium</taxon>
    </lineage>
</organism>